<gene>
    <name evidence="2" type="ORF">LQ318_10280</name>
</gene>
<keyword evidence="1" id="KW-0472">Membrane</keyword>
<keyword evidence="1" id="KW-0812">Transmembrane</keyword>
<dbReference type="EMBL" id="JAJNDC010000002">
    <property type="protein sequence ID" value="MCW9713293.1"/>
    <property type="molecule type" value="Genomic_DNA"/>
</dbReference>
<keyword evidence="1" id="KW-1133">Transmembrane helix</keyword>
<sequence>MRKILIIISIIGLVLTVVPSVLVFIQEISMEAHKQLMIVGMLMWFGTSPFWMKEQEL</sequence>
<feature type="transmembrane region" description="Helical" evidence="1">
    <location>
        <begin position="6"/>
        <end position="24"/>
    </location>
</feature>
<evidence type="ECO:0000313" key="2">
    <source>
        <dbReference type="EMBL" id="MCW9713293.1"/>
    </source>
</evidence>
<proteinExistence type="predicted"/>
<feature type="transmembrane region" description="Helical" evidence="1">
    <location>
        <begin position="36"/>
        <end position="52"/>
    </location>
</feature>
<accession>A0ABT3PZK1</accession>
<evidence type="ECO:0000313" key="3">
    <source>
        <dbReference type="Proteomes" id="UP001207337"/>
    </source>
</evidence>
<dbReference type="Proteomes" id="UP001207337">
    <property type="component" value="Unassembled WGS sequence"/>
</dbReference>
<evidence type="ECO:0000256" key="1">
    <source>
        <dbReference type="SAM" id="Phobius"/>
    </source>
</evidence>
<organism evidence="2 3">
    <name type="scientific">Fodinibius salicampi</name>
    <dbReference type="NCBI Taxonomy" id="1920655"/>
    <lineage>
        <taxon>Bacteria</taxon>
        <taxon>Pseudomonadati</taxon>
        <taxon>Balneolota</taxon>
        <taxon>Balneolia</taxon>
        <taxon>Balneolales</taxon>
        <taxon>Balneolaceae</taxon>
        <taxon>Fodinibius</taxon>
    </lineage>
</organism>
<reference evidence="2 3" key="1">
    <citation type="submission" date="2021-11" db="EMBL/GenBank/DDBJ databases">
        <title>Aliifidinibius sp. nov., a new bacterium isolated from saline soil.</title>
        <authorList>
            <person name="Galisteo C."/>
            <person name="De La Haba R."/>
            <person name="Sanchez-Porro C."/>
            <person name="Ventosa A."/>
        </authorList>
    </citation>
    <scope>NUCLEOTIDE SEQUENCE [LARGE SCALE GENOMIC DNA]</scope>
    <source>
        <strain evidence="2 3">KACC 190600</strain>
    </source>
</reference>
<comment type="caution">
    <text evidence="2">The sequence shown here is derived from an EMBL/GenBank/DDBJ whole genome shotgun (WGS) entry which is preliminary data.</text>
</comment>
<keyword evidence="3" id="KW-1185">Reference proteome</keyword>
<name>A0ABT3PZK1_9BACT</name>
<protein>
    <submittedName>
        <fullName evidence="2">Uncharacterized protein</fullName>
    </submittedName>
</protein>
<dbReference type="RefSeq" id="WP_265789852.1">
    <property type="nucleotide sequence ID" value="NZ_BAABRS010000002.1"/>
</dbReference>